<reference evidence="1" key="1">
    <citation type="submission" date="2019-11" db="EMBL/GenBank/DDBJ databases">
        <authorList>
            <person name="Feng L."/>
        </authorList>
    </citation>
    <scope>NUCLEOTIDE SEQUENCE</scope>
    <source>
        <strain evidence="1">ElimosumLFYP34</strain>
    </source>
</reference>
<name>A0A6N3G3U4_EUBLI</name>
<protein>
    <submittedName>
        <fullName evidence="1">Uncharacterized protein</fullName>
    </submittedName>
</protein>
<dbReference type="AlphaFoldDB" id="A0A6N3G3U4"/>
<sequence>MAEQETLFERLARERNIIVEEMRAQIAARIERGWNDSAPEKRAQ</sequence>
<evidence type="ECO:0000313" key="1">
    <source>
        <dbReference type="EMBL" id="VYU58800.1"/>
    </source>
</evidence>
<gene>
    <name evidence="1" type="ORF">ELLFYP34_03683</name>
</gene>
<organism evidence="1">
    <name type="scientific">Eubacterium limosum</name>
    <dbReference type="NCBI Taxonomy" id="1736"/>
    <lineage>
        <taxon>Bacteria</taxon>
        <taxon>Bacillati</taxon>
        <taxon>Bacillota</taxon>
        <taxon>Clostridia</taxon>
        <taxon>Eubacteriales</taxon>
        <taxon>Eubacteriaceae</taxon>
        <taxon>Eubacterium</taxon>
    </lineage>
</organism>
<proteinExistence type="predicted"/>
<accession>A0A6N3G3U4</accession>
<dbReference type="EMBL" id="CACRTR010000016">
    <property type="protein sequence ID" value="VYU58800.1"/>
    <property type="molecule type" value="Genomic_DNA"/>
</dbReference>